<keyword evidence="3" id="KW-0597">Phosphoprotein</keyword>
<dbReference type="PANTHER" id="PTHR43775">
    <property type="entry name" value="FATTY ACID SYNTHASE"/>
    <property type="match status" value="1"/>
</dbReference>
<dbReference type="SUPFAM" id="SSF47336">
    <property type="entry name" value="ACP-like"/>
    <property type="match status" value="1"/>
</dbReference>
<keyword evidence="6" id="KW-0677">Repeat</keyword>
<comment type="catalytic activity">
    <reaction evidence="8">
        <text>3 malonyl-CoA + acetyl-CoA + 2 S-adenosyl-L-methionine = 3,5-dimethylorsellinate + 2 S-adenosyl-L-homocysteine + 3 CO2 + 4 CoA</text>
        <dbReference type="Rhea" id="RHEA:49628"/>
        <dbReference type="ChEBI" id="CHEBI:16526"/>
        <dbReference type="ChEBI" id="CHEBI:57287"/>
        <dbReference type="ChEBI" id="CHEBI:57288"/>
        <dbReference type="ChEBI" id="CHEBI:57384"/>
        <dbReference type="ChEBI" id="CHEBI:57856"/>
        <dbReference type="ChEBI" id="CHEBI:59789"/>
        <dbReference type="ChEBI" id="CHEBI:131856"/>
    </reaction>
    <physiologicalReaction direction="left-to-right" evidence="8">
        <dbReference type="Rhea" id="RHEA:49629"/>
    </physiologicalReaction>
</comment>
<dbReference type="GO" id="GO:0004315">
    <property type="term" value="F:3-oxoacyl-[acyl-carrier-protein] synthase activity"/>
    <property type="evidence" value="ECO:0007669"/>
    <property type="project" value="InterPro"/>
</dbReference>
<evidence type="ECO:0000259" key="13">
    <source>
        <dbReference type="PROSITE" id="PS52019"/>
    </source>
</evidence>
<dbReference type="Gene3D" id="3.10.129.110">
    <property type="entry name" value="Polyketide synthase dehydratase"/>
    <property type="match status" value="1"/>
</dbReference>
<dbReference type="Pfam" id="PF08242">
    <property type="entry name" value="Methyltransf_12"/>
    <property type="match status" value="1"/>
</dbReference>
<dbReference type="InterPro" id="IPR016036">
    <property type="entry name" value="Malonyl_transacylase_ACP-bd"/>
</dbReference>
<gene>
    <name evidence="14" type="ORF">BDV40DRAFT_299515</name>
</gene>
<dbReference type="CDD" id="cd02440">
    <property type="entry name" value="AdoMet_MTases"/>
    <property type="match status" value="1"/>
</dbReference>
<evidence type="ECO:0000259" key="11">
    <source>
        <dbReference type="PROSITE" id="PS50075"/>
    </source>
</evidence>
<dbReference type="SMART" id="SM00825">
    <property type="entry name" value="PKS_KS"/>
    <property type="match status" value="1"/>
</dbReference>
<dbReference type="Proteomes" id="UP000326950">
    <property type="component" value="Unassembled WGS sequence"/>
</dbReference>
<dbReference type="PROSITE" id="PS00606">
    <property type="entry name" value="KS3_1"/>
    <property type="match status" value="1"/>
</dbReference>
<dbReference type="EMBL" id="ML738618">
    <property type="protein sequence ID" value="KAE8163385.1"/>
    <property type="molecule type" value="Genomic_DNA"/>
</dbReference>
<sequence length="2422" mass="265624">MTGGTQLVLFGPQLTQTQWTPEFLRRLQLEIRNNPQLEFLRHCLIQLETFVASTPLTRENVALVSQLGTLAGFARGEAIPDPQRLQGNILLAPLTIVSQVVDWLRIPPSGELIVQGFCIGFLSAAVVSSTHTNDRSQFERYVANSIRLAACIGFLIDQEDSLKATSDRATAISVRCQSPSHRAALETIIDLFPETYISCITDDRTVTVTLPHGHLAPLMERLKHESISTTVIGLDGCYHHPKHTDAAQTLKDICAKTCELQLPFSDQLHLPLRSTADTELLTMGALHDIAVDLILCKRAHWFQTVKCTLKEAPNGVKLVAVGPESCIPRSLSLSRPTADLHDAIAVVGMACRFPQADSLEEFWQLLSAGKTTISTLPGSRFNPADLRREPKLSTFWGNFLRHPDVFDHRFFGISGREAKSMDPQQRLALQVAYEALEAAGYCGLHARSGRKETQVGCYLGVGSVDYEGNVACDDANAFSATGTLRAFISGRISHFFGWTGPSITFDTACSSSAVAIHTACKAILAGECAMALAGGVNVITSPNLHQNLAAASFLNPNGSSRAFDAAAGGYCRGEGAGILVLKPLSKAVAANDNILGVIAGSAVNQGSNCSSITVPDSNSQSALYSRALSVGQIDPQDVTYVEAHGTGTQVGDPIEYESIRLALAGPGRRDDILLGSVKDNIGHTEAASGAAGVIKTLLMMQKRTIPKQANFNTLNPRIKASDHIVVPTHTQPWTAARMVALVNNYGAAGSNAAIVVQDYQKPYVAPQPPALAAYPIVLSAKSAISLQLYMGELKRFVCAANVPLGEIAYALSRRQNPAFEYRTAFSTEDIAGLTATLDRLNVNKGEAGVTRTAKRPVVLAFGGQTGRTVTVSRDLYDTSLLFRNHLDKCEAVCKYLGLPSILSNIFSGEPVDDIVSLHCMLLSMQVSCAKSWLESGLEVNALIGHSFGQLSALCVADSISLEDAFRLVAGRARLIRDKWGPERGAMLSLECDPGDLRELLARINSTSNCRVDVACYNGPRSFVLSGDMESIDQLEQWCHSFKAIRLQNTHAYHSYVADAILEEFREIAQTITIRPPRIHVETCSPSTSWTAFTADTIVEHTRQPVYFYDAVDRLAARVPSAVWLEAGSASPIIAMARRILTQSDKPHMFIPMELGATDATANLANASCKLWTAGVGTSFWPFHEDGGAVQINLPPYQFERTPHWLQYKEALEPSLIQPSLRSGSSLVTIVNSSGTKGETLFSIDTSNPVFDLATRGHAVAGHSLCPASMYIEFAAQGASILASQSNNTHLAPHVESLSISSPLGLGANLFLRLHPVAPGKWDFAIISTSSFDQTEHGKGRISLVSAGDVVAEARLSLLQKIARSSSMDRIMDSPDATGISGGIVYRIFGEIVNYALYYRGVKSLSSLGNEAVGLVDLPDDTQTFRRQDTFCRPVELDNFLQVAGIHVNCLSTRRAEEVFMCTAVDEVILTPSFVASKTDSQSWTVYSHHETISKGSLTNNIFVYDSTKKLVAAIMGATFRSVPFKSLSRSLTRLNQLIPSATDKGRDYMEPLADSGYDSNLATPPTEDEEESSLENYFPTEQEVSQNVQRSGVTNDSNTLQQLRALLSNIIEIPLEEIDGSSSLEELGIDSLLVTEVLSEIEKRFKLRISPAQFQGCTDLLSVCQLLEPQKKLARTTAPRSLASTNGHTESDSPTTQSGPLSGQSDNSLAVVSRQCFLETKPGYDKHSRATGFAGFFNGPFSMQSELVVQYVVEAFSTLGCLLKDMAPGDVIPIIPHVDSQQRLVPQLYRILEDARLITQRKDGRFERSTTPTSITPASSLHSSMLARFPKHTSETKLLHTTGHRLADCLSGSADPLSLIFRDSSARALLEDVYTNAPMFKTGTLLLAQYLSSVLSRFGNAREIRILELGAGTGGTTRELIHTLEKLSLDHKFTYTFTDLSSSLVAAARKKFPQSFMRYSVLDIEKVPGAELQGRYDIIISTNCIHATRNLVRSTTHIRQMLRADGILCLVELTRNLFWFDLVFGLLEGWWLFNDGRKHVLADELRWERCLQEAGFNWVDWTDSPSRESDLLRVITASPALAHDTSTKQETIAFKKVDGLDLEADLYYPDQLADSTQRLPVALMIHGGGHIMLSRSDVRPEQTQLLLQHGFLPISVDYRLCPEVTLPNGPMEDIADALHWIRTVLPTVRLRRSDIKIDGTRVVSVGWSTGGHLALSLGWTSIPRGIKPPDAILAFYCPLDYEDDFWLQPNIPEGSESATTYELDDSIWVAVHEKALTRYNVPPAQRAVGGWMAPSDPRSRLALYMNWHGRTLHVLLRGLDKHRREEPEMPTLAEVQAVSPLAQVRRGTYTTPTFIIHPREDDLIPWGQAQRTYEALCKHGIESQLRIVDDVPHLFDLYGRYQKREEVQRVVGEGYKFLRAHV</sequence>
<dbReference type="SUPFAM" id="SSF55048">
    <property type="entry name" value="Probable ACP-binding domain of malonyl-CoA ACP transacylase"/>
    <property type="match status" value="1"/>
</dbReference>
<dbReference type="SUPFAM" id="SSF53901">
    <property type="entry name" value="Thiolase-like"/>
    <property type="match status" value="1"/>
</dbReference>
<evidence type="ECO:0000256" key="2">
    <source>
        <dbReference type="ARBA" id="ARBA00022450"/>
    </source>
</evidence>
<feature type="domain" description="Carrier" evidence="11">
    <location>
        <begin position="1594"/>
        <end position="1671"/>
    </location>
</feature>
<feature type="domain" description="PKS/mFAS DH" evidence="13">
    <location>
        <begin position="1224"/>
        <end position="1528"/>
    </location>
</feature>
<protein>
    <recommendedName>
        <fullName evidence="16">S-adenosyl-L-methionine-dependent N-methyltransferase</fullName>
    </recommendedName>
</protein>
<dbReference type="InterPro" id="IPR049492">
    <property type="entry name" value="BD-FAE-like_dom"/>
</dbReference>
<comment type="pathway">
    <text evidence="1">Secondary metabolite biosynthesis; terpenoid biosynthesis.</text>
</comment>
<feature type="compositionally biased region" description="Polar residues" evidence="10">
    <location>
        <begin position="1678"/>
        <end position="1706"/>
    </location>
</feature>
<feature type="region of interest" description="N-terminal hotdog fold" evidence="9">
    <location>
        <begin position="1224"/>
        <end position="1348"/>
    </location>
</feature>
<dbReference type="SMART" id="SM00827">
    <property type="entry name" value="PKS_AT"/>
    <property type="match status" value="1"/>
</dbReference>
<dbReference type="Pfam" id="PF00109">
    <property type="entry name" value="ketoacyl-synt"/>
    <property type="match status" value="1"/>
</dbReference>
<dbReference type="InterPro" id="IPR018201">
    <property type="entry name" value="Ketoacyl_synth_AS"/>
</dbReference>
<dbReference type="Pfam" id="PF02801">
    <property type="entry name" value="Ketoacyl-synt_C"/>
    <property type="match status" value="1"/>
</dbReference>
<evidence type="ECO:0000256" key="5">
    <source>
        <dbReference type="ARBA" id="ARBA00022679"/>
    </source>
</evidence>
<dbReference type="InterPro" id="IPR029063">
    <property type="entry name" value="SAM-dependent_MTases_sf"/>
</dbReference>
<evidence type="ECO:0000256" key="1">
    <source>
        <dbReference type="ARBA" id="ARBA00004721"/>
    </source>
</evidence>
<dbReference type="Pfam" id="PF22336">
    <property type="entry name" value="RhiE-like_linker"/>
    <property type="match status" value="1"/>
</dbReference>
<dbReference type="GO" id="GO:0004312">
    <property type="term" value="F:fatty acid synthase activity"/>
    <property type="evidence" value="ECO:0007669"/>
    <property type="project" value="TreeGrafter"/>
</dbReference>
<dbReference type="Pfam" id="PF16073">
    <property type="entry name" value="SAT"/>
    <property type="match status" value="1"/>
</dbReference>
<accession>A0A5N6UXH9</accession>
<feature type="domain" description="Ketosynthase family 3 (KS3)" evidence="12">
    <location>
        <begin position="341"/>
        <end position="758"/>
    </location>
</feature>
<dbReference type="InterPro" id="IPR029058">
    <property type="entry name" value="AB_hydrolase_fold"/>
</dbReference>
<dbReference type="InterPro" id="IPR014031">
    <property type="entry name" value="Ketoacyl_synth_C"/>
</dbReference>
<keyword evidence="4" id="KW-0489">Methyltransferase</keyword>
<dbReference type="CDD" id="cd00833">
    <property type="entry name" value="PKS"/>
    <property type="match status" value="1"/>
</dbReference>
<dbReference type="Pfam" id="PF14765">
    <property type="entry name" value="PS-DH"/>
    <property type="match status" value="1"/>
</dbReference>
<dbReference type="InterPro" id="IPR036736">
    <property type="entry name" value="ACP-like_sf"/>
</dbReference>
<dbReference type="InterPro" id="IPR014030">
    <property type="entry name" value="Ketoacyl_synth_N"/>
</dbReference>
<dbReference type="PROSITE" id="PS52004">
    <property type="entry name" value="KS3_2"/>
    <property type="match status" value="1"/>
</dbReference>
<feature type="active site" description="Proton acceptor; for dehydratase activity" evidence="9">
    <location>
        <position position="1257"/>
    </location>
</feature>
<dbReference type="PANTHER" id="PTHR43775:SF21">
    <property type="entry name" value="NON-REDUCING POLYKETIDE SYNTHASE AUSA-RELATED"/>
    <property type="match status" value="1"/>
</dbReference>
<dbReference type="InterPro" id="IPR013217">
    <property type="entry name" value="Methyltransf_12"/>
</dbReference>
<evidence type="ECO:0000256" key="9">
    <source>
        <dbReference type="PROSITE-ProRule" id="PRU01363"/>
    </source>
</evidence>
<proteinExistence type="predicted"/>
<evidence type="ECO:0000313" key="14">
    <source>
        <dbReference type="EMBL" id="KAE8163385.1"/>
    </source>
</evidence>
<dbReference type="InterPro" id="IPR041068">
    <property type="entry name" value="HTH_51"/>
</dbReference>
<evidence type="ECO:0000256" key="4">
    <source>
        <dbReference type="ARBA" id="ARBA00022603"/>
    </source>
</evidence>
<dbReference type="Gene3D" id="3.40.50.150">
    <property type="entry name" value="Vaccinia Virus protein VP39"/>
    <property type="match status" value="1"/>
</dbReference>
<evidence type="ECO:0000313" key="15">
    <source>
        <dbReference type="Proteomes" id="UP000326950"/>
    </source>
</evidence>
<dbReference type="InterPro" id="IPR001227">
    <property type="entry name" value="Ac_transferase_dom_sf"/>
</dbReference>
<dbReference type="InterPro" id="IPR020841">
    <property type="entry name" value="PKS_Beta-ketoAc_synthase_dom"/>
</dbReference>
<dbReference type="GO" id="GO:0006633">
    <property type="term" value="P:fatty acid biosynthetic process"/>
    <property type="evidence" value="ECO:0007669"/>
    <property type="project" value="InterPro"/>
</dbReference>
<dbReference type="Gene3D" id="3.40.47.10">
    <property type="match status" value="1"/>
</dbReference>
<dbReference type="Gene3D" id="3.40.50.1820">
    <property type="entry name" value="alpha/beta hydrolase"/>
    <property type="match status" value="1"/>
</dbReference>
<dbReference type="SUPFAM" id="SSF52151">
    <property type="entry name" value="FabD/lysophospholipase-like"/>
    <property type="match status" value="1"/>
</dbReference>
<dbReference type="InterPro" id="IPR006162">
    <property type="entry name" value="Ppantetheine_attach_site"/>
</dbReference>
<evidence type="ECO:0000256" key="6">
    <source>
        <dbReference type="ARBA" id="ARBA00022737"/>
    </source>
</evidence>
<dbReference type="PROSITE" id="PS52019">
    <property type="entry name" value="PKS_MFAS_DH"/>
    <property type="match status" value="1"/>
</dbReference>
<dbReference type="SUPFAM" id="SSF53474">
    <property type="entry name" value="alpha/beta-Hydrolases"/>
    <property type="match status" value="1"/>
</dbReference>
<keyword evidence="5" id="KW-0808">Transferase</keyword>
<dbReference type="GO" id="GO:0008168">
    <property type="term" value="F:methyltransferase activity"/>
    <property type="evidence" value="ECO:0007669"/>
    <property type="project" value="UniProtKB-KW"/>
</dbReference>
<dbReference type="InterPro" id="IPR032088">
    <property type="entry name" value="SAT"/>
</dbReference>
<dbReference type="PROSITE" id="PS00012">
    <property type="entry name" value="PHOSPHOPANTETHEINE"/>
    <property type="match status" value="1"/>
</dbReference>
<keyword evidence="2" id="KW-0596">Phosphopantetheine</keyword>
<name>A0A5N6UXH9_ASPTM</name>
<dbReference type="Pfam" id="PF18558">
    <property type="entry name" value="HTH_51"/>
    <property type="match status" value="1"/>
</dbReference>
<dbReference type="InterPro" id="IPR042104">
    <property type="entry name" value="PKS_dehydratase_sf"/>
</dbReference>
<feature type="active site" description="Proton donor; for dehydratase activity" evidence="9">
    <location>
        <position position="1437"/>
    </location>
</feature>
<keyword evidence="15" id="KW-1185">Reference proteome</keyword>
<feature type="region of interest" description="C-terminal hotdog fold" evidence="9">
    <location>
        <begin position="1375"/>
        <end position="1528"/>
    </location>
</feature>
<dbReference type="OrthoDB" id="429813at2759"/>
<organism evidence="14 15">
    <name type="scientific">Aspergillus tamarii</name>
    <dbReference type="NCBI Taxonomy" id="41984"/>
    <lineage>
        <taxon>Eukaryota</taxon>
        <taxon>Fungi</taxon>
        <taxon>Dikarya</taxon>
        <taxon>Ascomycota</taxon>
        <taxon>Pezizomycotina</taxon>
        <taxon>Eurotiomycetes</taxon>
        <taxon>Eurotiomycetidae</taxon>
        <taxon>Eurotiales</taxon>
        <taxon>Aspergillaceae</taxon>
        <taxon>Aspergillus</taxon>
        <taxon>Aspergillus subgen. Circumdati</taxon>
    </lineage>
</organism>
<evidence type="ECO:0000256" key="3">
    <source>
        <dbReference type="ARBA" id="ARBA00022553"/>
    </source>
</evidence>
<evidence type="ECO:0000256" key="7">
    <source>
        <dbReference type="ARBA" id="ARBA00023268"/>
    </source>
</evidence>
<evidence type="ECO:0000256" key="10">
    <source>
        <dbReference type="SAM" id="MobiDB-lite"/>
    </source>
</evidence>
<feature type="region of interest" description="Disordered" evidence="10">
    <location>
        <begin position="1545"/>
        <end position="1575"/>
    </location>
</feature>
<keyword evidence="7" id="KW-0511">Multifunctional enzyme</keyword>
<dbReference type="Gene3D" id="3.40.366.10">
    <property type="entry name" value="Malonyl-Coenzyme A Acyl Carrier Protein, domain 2"/>
    <property type="match status" value="2"/>
</dbReference>
<dbReference type="InterPro" id="IPR016035">
    <property type="entry name" value="Acyl_Trfase/lysoPLipase"/>
</dbReference>
<dbReference type="InterPro" id="IPR009081">
    <property type="entry name" value="PP-bd_ACP"/>
</dbReference>
<dbReference type="Pfam" id="PF00550">
    <property type="entry name" value="PP-binding"/>
    <property type="match status" value="1"/>
</dbReference>
<dbReference type="Pfam" id="PF20434">
    <property type="entry name" value="BD-FAE"/>
    <property type="match status" value="1"/>
</dbReference>
<dbReference type="GO" id="GO:0044550">
    <property type="term" value="P:secondary metabolite biosynthetic process"/>
    <property type="evidence" value="ECO:0007669"/>
    <property type="project" value="UniProtKB-ARBA"/>
</dbReference>
<feature type="region of interest" description="Disordered" evidence="10">
    <location>
        <begin position="1675"/>
        <end position="1706"/>
    </location>
</feature>
<dbReference type="Pfam" id="PF00698">
    <property type="entry name" value="Acyl_transf_1"/>
    <property type="match status" value="1"/>
</dbReference>
<dbReference type="InterPro" id="IPR049551">
    <property type="entry name" value="PKS_DH_C"/>
</dbReference>
<dbReference type="Gene3D" id="1.10.1200.10">
    <property type="entry name" value="ACP-like"/>
    <property type="match status" value="1"/>
</dbReference>
<dbReference type="InterPro" id="IPR016039">
    <property type="entry name" value="Thiolase-like"/>
</dbReference>
<evidence type="ECO:0000259" key="12">
    <source>
        <dbReference type="PROSITE" id="PS52004"/>
    </source>
</evidence>
<dbReference type="SUPFAM" id="SSF53335">
    <property type="entry name" value="S-adenosyl-L-methionine-dependent methyltransferases"/>
    <property type="match status" value="1"/>
</dbReference>
<evidence type="ECO:0008006" key="16">
    <source>
        <dbReference type="Google" id="ProtNLM"/>
    </source>
</evidence>
<dbReference type="InterPro" id="IPR054514">
    <property type="entry name" value="RhiE-like_linker"/>
</dbReference>
<dbReference type="InterPro" id="IPR050091">
    <property type="entry name" value="PKS_NRPS_Biosynth_Enz"/>
</dbReference>
<dbReference type="GO" id="GO:0032259">
    <property type="term" value="P:methylation"/>
    <property type="evidence" value="ECO:0007669"/>
    <property type="project" value="UniProtKB-KW"/>
</dbReference>
<reference evidence="14 15" key="1">
    <citation type="submission" date="2019-04" db="EMBL/GenBank/DDBJ databases">
        <title>Friends and foes A comparative genomics study of 23 Aspergillus species from section Flavi.</title>
        <authorList>
            <consortium name="DOE Joint Genome Institute"/>
            <person name="Kjaerbolling I."/>
            <person name="Vesth T."/>
            <person name="Frisvad J.C."/>
            <person name="Nybo J.L."/>
            <person name="Theobald S."/>
            <person name="Kildgaard S."/>
            <person name="Isbrandt T."/>
            <person name="Kuo A."/>
            <person name="Sato A."/>
            <person name="Lyhne E.K."/>
            <person name="Kogle M.E."/>
            <person name="Wiebenga A."/>
            <person name="Kun R.S."/>
            <person name="Lubbers R.J."/>
            <person name="Makela M.R."/>
            <person name="Barry K."/>
            <person name="Chovatia M."/>
            <person name="Clum A."/>
            <person name="Daum C."/>
            <person name="Haridas S."/>
            <person name="He G."/>
            <person name="LaButti K."/>
            <person name="Lipzen A."/>
            <person name="Mondo S."/>
            <person name="Riley R."/>
            <person name="Salamov A."/>
            <person name="Simmons B.A."/>
            <person name="Magnuson J.K."/>
            <person name="Henrissat B."/>
            <person name="Mortensen U.H."/>
            <person name="Larsen T.O."/>
            <person name="Devries R.P."/>
            <person name="Grigoriev I.V."/>
            <person name="Machida M."/>
            <person name="Baker S.E."/>
            <person name="Andersen M.R."/>
        </authorList>
    </citation>
    <scope>NUCLEOTIDE SEQUENCE [LARGE SCALE GENOMIC DNA]</scope>
    <source>
        <strain evidence="14 15">CBS 117626</strain>
    </source>
</reference>
<dbReference type="Gene3D" id="3.30.70.3290">
    <property type="match status" value="1"/>
</dbReference>
<dbReference type="InterPro" id="IPR049900">
    <property type="entry name" value="PKS_mFAS_DH"/>
</dbReference>
<dbReference type="InterPro" id="IPR014043">
    <property type="entry name" value="Acyl_transferase_dom"/>
</dbReference>
<dbReference type="PROSITE" id="PS50075">
    <property type="entry name" value="CARRIER"/>
    <property type="match status" value="1"/>
</dbReference>
<evidence type="ECO:0000256" key="8">
    <source>
        <dbReference type="ARBA" id="ARBA00047988"/>
    </source>
</evidence>